<accession>A0AAX4J7N5</accession>
<reference evidence="1" key="1">
    <citation type="submission" date="2023-12" db="EMBL/GenBank/DDBJ databases">
        <title>Isolation and Characterisation of Novel Lytic Bacteriophages for therapeutic applications in Prosthetic Joint Infections.</title>
        <authorList>
            <person name="Burton N."/>
            <person name="Melo L.D.R."/>
            <person name="Pearce B."/>
            <person name="Tadesse M.D."/>
            <person name="Vryonis E."/>
            <person name="Sagona A."/>
        </authorList>
    </citation>
    <scope>NUCLEOTIDE SEQUENCE</scope>
</reference>
<evidence type="ECO:0000313" key="1">
    <source>
        <dbReference type="EMBL" id="WRW34693.1"/>
    </source>
</evidence>
<protein>
    <submittedName>
        <fullName evidence="1">Uncharacterized protein</fullName>
    </submittedName>
</protein>
<dbReference type="Proteomes" id="UP001432109">
    <property type="component" value="Segment"/>
</dbReference>
<evidence type="ECO:0000313" key="2">
    <source>
        <dbReference type="Proteomes" id="UP001432109"/>
    </source>
</evidence>
<dbReference type="EMBL" id="PP034390">
    <property type="protein sequence ID" value="WRW34693.1"/>
    <property type="molecule type" value="Genomic_DNA"/>
</dbReference>
<sequence>MKVKYVDLVFENIDVIRLKPEQIEWFYIGGINRNIFFNGIQIIKEVSCNDFTIEIKDPKSIEHLEHGFNEYKTNVLDRLNDNDLTHIDIVYSDGTNEHISIPYTEEQYNAYQHNTYDEESKILKVQASRYLDSLGDNI</sequence>
<organism evidence="1 2">
    <name type="scientific">Staphylococcus phage CF5</name>
    <dbReference type="NCBI Taxonomy" id="3113739"/>
    <lineage>
        <taxon>Viruses</taxon>
        <taxon>Duplodnaviria</taxon>
        <taxon>Heunggongvirae</taxon>
        <taxon>Uroviricota</taxon>
        <taxon>Caudoviricetes</taxon>
        <taxon>Herelleviridae</taxon>
        <taxon>Twortvirinae</taxon>
        <taxon>Silviavirus</taxon>
    </lineage>
</organism>
<name>A0AAX4J7N5_9CAUD</name>
<gene>
    <name evidence="1" type="ORF">CF5_0030</name>
</gene>
<proteinExistence type="predicted"/>